<feature type="non-terminal residue" evidence="1">
    <location>
        <position position="100"/>
    </location>
</feature>
<evidence type="ECO:0008006" key="3">
    <source>
        <dbReference type="Google" id="ProtNLM"/>
    </source>
</evidence>
<dbReference type="Proteomes" id="UP001634394">
    <property type="component" value="Unassembled WGS sequence"/>
</dbReference>
<reference evidence="1 2" key="1">
    <citation type="submission" date="2024-11" db="EMBL/GenBank/DDBJ databases">
        <title>Chromosome-level genome assembly of the freshwater bivalve Anodonta woodiana.</title>
        <authorList>
            <person name="Chen X."/>
        </authorList>
    </citation>
    <scope>NUCLEOTIDE SEQUENCE [LARGE SCALE GENOMIC DNA]</scope>
    <source>
        <strain evidence="1">MN2024</strain>
        <tissue evidence="1">Gills</tissue>
    </source>
</reference>
<protein>
    <recommendedName>
        <fullName evidence="3">Retrotransposon gag domain-containing protein</fullName>
    </recommendedName>
</protein>
<evidence type="ECO:0000313" key="2">
    <source>
        <dbReference type="Proteomes" id="UP001634394"/>
    </source>
</evidence>
<evidence type="ECO:0000313" key="1">
    <source>
        <dbReference type="EMBL" id="KAL3831398.1"/>
    </source>
</evidence>
<sequence length="100" mass="11560">FANDDDADKYATVLQKFDENFVPKSNVIHERVLSQIPGKSVEEFVRKLNEFADYCDFSAERDETIRDRLVIAILQKKLQMEADLTLVKAIQIARQSELVK</sequence>
<proteinExistence type="predicted"/>
<comment type="caution">
    <text evidence="1">The sequence shown here is derived from an EMBL/GenBank/DDBJ whole genome shotgun (WGS) entry which is preliminary data.</text>
</comment>
<gene>
    <name evidence="1" type="ORF">ACJMK2_023149</name>
</gene>
<name>A0ABD3T431_SINWO</name>
<accession>A0ABD3T431</accession>
<keyword evidence="2" id="KW-1185">Reference proteome</keyword>
<organism evidence="1 2">
    <name type="scientific">Sinanodonta woodiana</name>
    <name type="common">Chinese pond mussel</name>
    <name type="synonym">Anodonta woodiana</name>
    <dbReference type="NCBI Taxonomy" id="1069815"/>
    <lineage>
        <taxon>Eukaryota</taxon>
        <taxon>Metazoa</taxon>
        <taxon>Spiralia</taxon>
        <taxon>Lophotrochozoa</taxon>
        <taxon>Mollusca</taxon>
        <taxon>Bivalvia</taxon>
        <taxon>Autobranchia</taxon>
        <taxon>Heteroconchia</taxon>
        <taxon>Palaeoheterodonta</taxon>
        <taxon>Unionida</taxon>
        <taxon>Unionoidea</taxon>
        <taxon>Unionidae</taxon>
        <taxon>Unioninae</taxon>
        <taxon>Sinanodonta</taxon>
    </lineage>
</organism>
<dbReference type="AlphaFoldDB" id="A0ABD3T431"/>
<feature type="non-terminal residue" evidence="1">
    <location>
        <position position="1"/>
    </location>
</feature>
<dbReference type="EMBL" id="JBJQND010000019">
    <property type="protein sequence ID" value="KAL3831398.1"/>
    <property type="molecule type" value="Genomic_DNA"/>
</dbReference>